<evidence type="ECO:0000313" key="2">
    <source>
        <dbReference type="Proteomes" id="UP000259273"/>
    </source>
</evidence>
<protein>
    <submittedName>
        <fullName evidence="1">Uncharacterized protein</fullName>
    </submittedName>
</protein>
<dbReference type="EMBL" id="DMND01000245">
    <property type="protein sequence ID" value="HAN29654.1"/>
    <property type="molecule type" value="Genomic_DNA"/>
</dbReference>
<reference evidence="1 2" key="1">
    <citation type="journal article" date="2018" name="Nat. Biotechnol.">
        <title>A standardized bacterial taxonomy based on genome phylogeny substantially revises the tree of life.</title>
        <authorList>
            <person name="Parks D.H."/>
            <person name="Chuvochina M."/>
            <person name="Waite D.W."/>
            <person name="Rinke C."/>
            <person name="Skarshewski A."/>
            <person name="Chaumeil P.A."/>
            <person name="Hugenholtz P."/>
        </authorList>
    </citation>
    <scope>NUCLEOTIDE SEQUENCE [LARGE SCALE GENOMIC DNA]</scope>
    <source>
        <strain evidence="1">UBA9158</strain>
    </source>
</reference>
<proteinExistence type="predicted"/>
<name>A0A3C1KTL7_9GAMM</name>
<evidence type="ECO:0000313" key="1">
    <source>
        <dbReference type="EMBL" id="HAN29654.1"/>
    </source>
</evidence>
<organism evidence="1 2">
    <name type="scientific">Haliea salexigens</name>
    <dbReference type="NCBI Taxonomy" id="287487"/>
    <lineage>
        <taxon>Bacteria</taxon>
        <taxon>Pseudomonadati</taxon>
        <taxon>Pseudomonadota</taxon>
        <taxon>Gammaproteobacteria</taxon>
        <taxon>Cellvibrionales</taxon>
        <taxon>Halieaceae</taxon>
        <taxon>Haliea</taxon>
    </lineage>
</organism>
<sequence>MFTAINNLFTALATLFSACNRGASAIDHCARWAEQEASDFGARAELERTARIEQLRTQLKALPLIPA</sequence>
<gene>
    <name evidence="1" type="ORF">DCP75_18395</name>
</gene>
<comment type="caution">
    <text evidence="1">The sequence shown here is derived from an EMBL/GenBank/DDBJ whole genome shotgun (WGS) entry which is preliminary data.</text>
</comment>
<dbReference type="Proteomes" id="UP000259273">
    <property type="component" value="Unassembled WGS sequence"/>
</dbReference>
<accession>A0A3C1KTL7</accession>
<dbReference type="AlphaFoldDB" id="A0A3C1KTL7"/>